<dbReference type="InterPro" id="IPR013078">
    <property type="entry name" value="His_Pase_superF_clade-1"/>
</dbReference>
<accession>A0ABW0TBP7</accession>
<dbReference type="SMART" id="SM00855">
    <property type="entry name" value="PGAM"/>
    <property type="match status" value="1"/>
</dbReference>
<reference evidence="2" key="1">
    <citation type="journal article" date="2019" name="Int. J. Syst. Evol. Microbiol.">
        <title>The Global Catalogue of Microorganisms (GCM) 10K type strain sequencing project: providing services to taxonomists for standard genome sequencing and annotation.</title>
        <authorList>
            <consortium name="The Broad Institute Genomics Platform"/>
            <consortium name="The Broad Institute Genome Sequencing Center for Infectious Disease"/>
            <person name="Wu L."/>
            <person name="Ma J."/>
        </authorList>
    </citation>
    <scope>NUCLEOTIDE SEQUENCE [LARGE SCALE GENOMIC DNA]</scope>
    <source>
        <strain evidence="2">JCM 3366</strain>
    </source>
</reference>
<comment type="caution">
    <text evidence="1">The sequence shown here is derived from an EMBL/GenBank/DDBJ whole genome shotgun (WGS) entry which is preliminary data.</text>
</comment>
<name>A0ABW0TBP7_9HYPH</name>
<dbReference type="SUPFAM" id="SSF53254">
    <property type="entry name" value="Phosphoglycerate mutase-like"/>
    <property type="match status" value="1"/>
</dbReference>
<gene>
    <name evidence="1" type="ORF">ACFPOD_12510</name>
</gene>
<dbReference type="PANTHER" id="PTHR47623">
    <property type="entry name" value="OS09G0287300 PROTEIN"/>
    <property type="match status" value="1"/>
</dbReference>
<evidence type="ECO:0000313" key="2">
    <source>
        <dbReference type="Proteomes" id="UP001596107"/>
    </source>
</evidence>
<keyword evidence="2" id="KW-1185">Reference proteome</keyword>
<dbReference type="Proteomes" id="UP001596107">
    <property type="component" value="Unassembled WGS sequence"/>
</dbReference>
<dbReference type="PANTHER" id="PTHR47623:SF1">
    <property type="entry name" value="OS09G0287300 PROTEIN"/>
    <property type="match status" value="1"/>
</dbReference>
<dbReference type="CDD" id="cd07067">
    <property type="entry name" value="HP_PGM_like"/>
    <property type="match status" value="1"/>
</dbReference>
<evidence type="ECO:0000313" key="1">
    <source>
        <dbReference type="EMBL" id="MFC5585935.1"/>
    </source>
</evidence>
<organism evidence="1 2">
    <name type="scientific">Nitratireductor kimnyeongensis</name>
    <dbReference type="NCBI Taxonomy" id="430679"/>
    <lineage>
        <taxon>Bacteria</taxon>
        <taxon>Pseudomonadati</taxon>
        <taxon>Pseudomonadota</taxon>
        <taxon>Alphaproteobacteria</taxon>
        <taxon>Hyphomicrobiales</taxon>
        <taxon>Phyllobacteriaceae</taxon>
        <taxon>Nitratireductor</taxon>
    </lineage>
</organism>
<dbReference type="Gene3D" id="3.40.50.1240">
    <property type="entry name" value="Phosphoglycerate mutase-like"/>
    <property type="match status" value="1"/>
</dbReference>
<proteinExistence type="predicted"/>
<sequence>MDISYSGGVLRINSSNGIKKFDRGRNDRKTAHSELNQQGFGQVSYRFYRFSLMPRLLLLRHAKAGWAAPGVSDFERTLTQSGRNDARKLGLRMRSSDLIPDLVLCSPAKRAVETLEFVASTLFEQPPKTEMVRELYNSDAADYLQAVREASAVETLLVVGHNPMMEDLAYELPSASSTHAIQAAASGFPTCGLAVISFDGPLKDVRRNSGQLETFLKPNE</sequence>
<dbReference type="Pfam" id="PF00300">
    <property type="entry name" value="His_Phos_1"/>
    <property type="match status" value="1"/>
</dbReference>
<protein>
    <submittedName>
        <fullName evidence="1">SixA phosphatase family protein</fullName>
    </submittedName>
</protein>
<dbReference type="InterPro" id="IPR029033">
    <property type="entry name" value="His_PPase_superfam"/>
</dbReference>
<dbReference type="EMBL" id="JBHSNB010000002">
    <property type="protein sequence ID" value="MFC5585935.1"/>
    <property type="molecule type" value="Genomic_DNA"/>
</dbReference>